<evidence type="ECO:0000259" key="2">
    <source>
        <dbReference type="PROSITE" id="PS51903"/>
    </source>
</evidence>
<dbReference type="AlphaFoldDB" id="A0A421AYK7"/>
<organism evidence="3 4">
    <name type="scientific">Actinokineospora cianjurensis</name>
    <dbReference type="NCBI Taxonomy" id="585224"/>
    <lineage>
        <taxon>Bacteria</taxon>
        <taxon>Bacillati</taxon>
        <taxon>Actinomycetota</taxon>
        <taxon>Actinomycetes</taxon>
        <taxon>Pseudonocardiales</taxon>
        <taxon>Pseudonocardiaceae</taxon>
        <taxon>Actinokineospora</taxon>
    </lineage>
</organism>
<sequence length="229" mass="23872">MPKVNVYLPDDLADAVRESGLPLSAICQRALELSVRRVAAIRSATLDDLDALTQFTDRAKTAVRLAVARARADGVPEVGAEHLLHGILAEGANLALHVLRLAGADPAALTPALSTGDTPADRFGPTAATALELAVTESLTHGHNYVGCEHLLLGILADPATAAAQTLHDHGIDLKPTRATVLAALAGYTHLRATTPDPTAALTAALRTELAPILSRLTHLEHHTGLTPP</sequence>
<keyword evidence="4" id="KW-1185">Reference proteome</keyword>
<protein>
    <submittedName>
        <fullName evidence="3">ATP-dependent Clp protease ATP-binding subunit ClpC</fullName>
    </submittedName>
</protein>
<dbReference type="EMBL" id="RCDD01000005">
    <property type="protein sequence ID" value="RLK54898.1"/>
    <property type="molecule type" value="Genomic_DNA"/>
</dbReference>
<dbReference type="Gene3D" id="1.10.1780.10">
    <property type="entry name" value="Clp, N-terminal domain"/>
    <property type="match status" value="2"/>
</dbReference>
<dbReference type="GO" id="GO:0005524">
    <property type="term" value="F:ATP binding"/>
    <property type="evidence" value="ECO:0007669"/>
    <property type="project" value="UniProtKB-KW"/>
</dbReference>
<feature type="domain" description="Clp R" evidence="2">
    <location>
        <begin position="52"/>
        <end position="187"/>
    </location>
</feature>
<dbReference type="SUPFAM" id="SSF81923">
    <property type="entry name" value="Double Clp-N motif"/>
    <property type="match status" value="1"/>
</dbReference>
<gene>
    <name evidence="3" type="ORF">CLV68_5289</name>
</gene>
<dbReference type="GO" id="GO:0006508">
    <property type="term" value="P:proteolysis"/>
    <property type="evidence" value="ECO:0007669"/>
    <property type="project" value="UniProtKB-KW"/>
</dbReference>
<dbReference type="RefSeq" id="WP_121393558.1">
    <property type="nucleotide sequence ID" value="NZ_RCDD01000005.1"/>
</dbReference>
<reference evidence="3 4" key="1">
    <citation type="submission" date="2018-10" db="EMBL/GenBank/DDBJ databases">
        <title>Genomic Encyclopedia of Archaeal and Bacterial Type Strains, Phase II (KMG-II): from individual species to whole genera.</title>
        <authorList>
            <person name="Goeker M."/>
        </authorList>
    </citation>
    <scope>NUCLEOTIDE SEQUENCE [LARGE SCALE GENOMIC DNA]</scope>
    <source>
        <strain evidence="3 4">DSM 45657</strain>
    </source>
</reference>
<evidence type="ECO:0000256" key="1">
    <source>
        <dbReference type="PROSITE-ProRule" id="PRU01251"/>
    </source>
</evidence>
<dbReference type="InterPro" id="IPR004176">
    <property type="entry name" value="Clp_R_N"/>
</dbReference>
<keyword evidence="3" id="KW-0067">ATP-binding</keyword>
<accession>A0A421AYK7</accession>
<proteinExistence type="predicted"/>
<keyword evidence="3" id="KW-0645">Protease</keyword>
<keyword evidence="3" id="KW-0378">Hydrolase</keyword>
<comment type="caution">
    <text evidence="3">The sequence shown here is derived from an EMBL/GenBank/DDBJ whole genome shotgun (WGS) entry which is preliminary data.</text>
</comment>
<dbReference type="Pfam" id="PF02861">
    <property type="entry name" value="Clp_N"/>
    <property type="match status" value="2"/>
</dbReference>
<keyword evidence="1" id="KW-0677">Repeat</keyword>
<evidence type="ECO:0000313" key="4">
    <source>
        <dbReference type="Proteomes" id="UP000282454"/>
    </source>
</evidence>
<dbReference type="GO" id="GO:0008233">
    <property type="term" value="F:peptidase activity"/>
    <property type="evidence" value="ECO:0007669"/>
    <property type="project" value="UniProtKB-KW"/>
</dbReference>
<name>A0A421AYK7_9PSEU</name>
<dbReference type="PROSITE" id="PS51903">
    <property type="entry name" value="CLP_R"/>
    <property type="match status" value="1"/>
</dbReference>
<dbReference type="Proteomes" id="UP000282454">
    <property type="component" value="Unassembled WGS sequence"/>
</dbReference>
<dbReference type="OrthoDB" id="3290891at2"/>
<dbReference type="InterPro" id="IPR036628">
    <property type="entry name" value="Clp_N_dom_sf"/>
</dbReference>
<evidence type="ECO:0000313" key="3">
    <source>
        <dbReference type="EMBL" id="RLK54898.1"/>
    </source>
</evidence>
<keyword evidence="3" id="KW-0547">Nucleotide-binding</keyword>